<organism evidence="2 3">
    <name type="scientific">Komagataeibacter intermedius AF2</name>
    <dbReference type="NCBI Taxonomy" id="1458464"/>
    <lineage>
        <taxon>Bacteria</taxon>
        <taxon>Pseudomonadati</taxon>
        <taxon>Pseudomonadota</taxon>
        <taxon>Alphaproteobacteria</taxon>
        <taxon>Acetobacterales</taxon>
        <taxon>Acetobacteraceae</taxon>
        <taxon>Komagataeibacter</taxon>
    </lineage>
</organism>
<reference evidence="2 3" key="1">
    <citation type="submission" date="2015-07" db="EMBL/GenBank/DDBJ databases">
        <title>Draft Genome Sequence of Komagataeibacter intermedius Strain AF2, Isolated from Kombucha Tea.</title>
        <authorList>
            <person name="Santos R.A."/>
            <person name="Berretta A.A."/>
            <person name="Barud H.S."/>
            <person name="Ribeiro S.J."/>
            <person name="Gonzalez-Garcia L.N."/>
            <person name="Zucchi T.D."/>
            <person name="Goldman G.H."/>
            <person name="Riano-Pachon D.M."/>
        </authorList>
    </citation>
    <scope>NUCLEOTIDE SEQUENCE [LARGE SCALE GENOMIC DNA]</scope>
    <source>
        <strain evidence="2 3">AF2</strain>
    </source>
</reference>
<sequence>MMIPTSGWSRPSRNTTRRHRKAGWDRFSRSASFMRLSNPRSIPPMTPWPSACMKQAAWKCRGSRNSWGSPKLRSRPHWVMRSISIRYEAWTVAMSGLRLLKCSPAPCGPSWKGHAMQPGWMDATPGTSRRWKPSSQPICVRRRSPRALALPGCRSETSSPSPPRCSGSRRPSITPPRSPAGPWKNGRSWARPRQRQSGERNGDMPANCWKMP</sequence>
<comment type="caution">
    <text evidence="2">The sequence shown here is derived from an EMBL/GenBank/DDBJ whole genome shotgun (WGS) entry which is preliminary data.</text>
</comment>
<dbReference type="EMBL" id="JUFX02000100">
    <property type="protein sequence ID" value="KPH87827.1"/>
    <property type="molecule type" value="Genomic_DNA"/>
</dbReference>
<evidence type="ECO:0000313" key="3">
    <source>
        <dbReference type="Proteomes" id="UP000031553"/>
    </source>
</evidence>
<protein>
    <submittedName>
        <fullName evidence="2">Uncharacterized protein</fullName>
    </submittedName>
</protein>
<feature type="region of interest" description="Disordered" evidence="1">
    <location>
        <begin position="1"/>
        <end position="22"/>
    </location>
</feature>
<evidence type="ECO:0000313" key="2">
    <source>
        <dbReference type="EMBL" id="KPH87827.1"/>
    </source>
</evidence>
<feature type="region of interest" description="Disordered" evidence="1">
    <location>
        <begin position="149"/>
        <end position="212"/>
    </location>
</feature>
<dbReference type="AlphaFoldDB" id="A0A0C1UVY5"/>
<accession>A0A0C1UVY5</accession>
<gene>
    <name evidence="2" type="ORF">GLUCOINTEAF2_0204066</name>
</gene>
<feature type="compositionally biased region" description="Polar residues" evidence="1">
    <location>
        <begin position="1"/>
        <end position="14"/>
    </location>
</feature>
<evidence type="ECO:0000256" key="1">
    <source>
        <dbReference type="SAM" id="MobiDB-lite"/>
    </source>
</evidence>
<name>A0A0C1UVY5_9PROT</name>
<dbReference type="Proteomes" id="UP000031553">
    <property type="component" value="Unassembled WGS sequence"/>
</dbReference>
<proteinExistence type="predicted"/>